<accession>A0ABV9NVG9</accession>
<feature type="domain" description="N-acetyltransferase" evidence="1">
    <location>
        <begin position="7"/>
        <end position="164"/>
    </location>
</feature>
<keyword evidence="3" id="KW-1185">Reference proteome</keyword>
<reference evidence="3" key="1">
    <citation type="journal article" date="2019" name="Int. J. Syst. Evol. Microbiol.">
        <title>The Global Catalogue of Microorganisms (GCM) 10K type strain sequencing project: providing services to taxonomists for standard genome sequencing and annotation.</title>
        <authorList>
            <consortium name="The Broad Institute Genomics Platform"/>
            <consortium name="The Broad Institute Genome Sequencing Center for Infectious Disease"/>
            <person name="Wu L."/>
            <person name="Ma J."/>
        </authorList>
    </citation>
    <scope>NUCLEOTIDE SEQUENCE [LARGE SCALE GENOMIC DNA]</scope>
    <source>
        <strain evidence="3">JCM 12165</strain>
    </source>
</reference>
<dbReference type="InterPro" id="IPR000182">
    <property type="entry name" value="GNAT_dom"/>
</dbReference>
<dbReference type="GO" id="GO:0016746">
    <property type="term" value="F:acyltransferase activity"/>
    <property type="evidence" value="ECO:0007669"/>
    <property type="project" value="UniProtKB-KW"/>
</dbReference>
<evidence type="ECO:0000313" key="3">
    <source>
        <dbReference type="Proteomes" id="UP001595896"/>
    </source>
</evidence>
<dbReference type="Pfam" id="PF13302">
    <property type="entry name" value="Acetyltransf_3"/>
    <property type="match status" value="1"/>
</dbReference>
<dbReference type="PANTHER" id="PTHR43792">
    <property type="entry name" value="GNAT FAMILY, PUTATIVE (AFU_ORTHOLOGUE AFUA_3G00765)-RELATED-RELATED"/>
    <property type="match status" value="1"/>
</dbReference>
<dbReference type="EC" id="2.3.-.-" evidence="2"/>
<keyword evidence="2" id="KW-0012">Acyltransferase</keyword>
<dbReference type="EMBL" id="JBHSGK010000013">
    <property type="protein sequence ID" value="MFC4737297.1"/>
    <property type="molecule type" value="Genomic_DNA"/>
</dbReference>
<dbReference type="Gene3D" id="3.40.630.30">
    <property type="match status" value="1"/>
</dbReference>
<name>A0ABV9NVG9_9BACI</name>
<evidence type="ECO:0000259" key="1">
    <source>
        <dbReference type="PROSITE" id="PS51186"/>
    </source>
</evidence>
<gene>
    <name evidence="2" type="ORF">ACFO4L_11915</name>
</gene>
<proteinExistence type="predicted"/>
<evidence type="ECO:0000313" key="2">
    <source>
        <dbReference type="EMBL" id="MFC4737297.1"/>
    </source>
</evidence>
<organism evidence="2 3">
    <name type="scientific">Bacillus daqingensis</name>
    <dbReference type="NCBI Taxonomy" id="872396"/>
    <lineage>
        <taxon>Bacteria</taxon>
        <taxon>Bacillati</taxon>
        <taxon>Bacillota</taxon>
        <taxon>Bacilli</taxon>
        <taxon>Bacillales</taxon>
        <taxon>Bacillaceae</taxon>
        <taxon>Bacillus</taxon>
    </lineage>
</organism>
<dbReference type="PANTHER" id="PTHR43792:SF1">
    <property type="entry name" value="N-ACETYLTRANSFERASE DOMAIN-CONTAINING PROTEIN"/>
    <property type="match status" value="1"/>
</dbReference>
<comment type="caution">
    <text evidence="2">The sequence shown here is derived from an EMBL/GenBank/DDBJ whole genome shotgun (WGS) entry which is preliminary data.</text>
</comment>
<dbReference type="Proteomes" id="UP001595896">
    <property type="component" value="Unassembled WGS sequence"/>
</dbReference>
<sequence length="173" mass="19926">MFETERLILRPFIGEDIDWLIDILGDPTTMAFYPRPFSRQMCQDWMARSQKLYQEGVGLYAVQIKASNAMIGDCGITYQMIEGEWLPEIGYHIHRDHQGYGYGSEAAALFRQYACSTLQLPAVYSYMTSDNAASRRTAEKIGMTLHSTFYRNDVEHVVYRTLCSDRSSKKVHL</sequence>
<protein>
    <submittedName>
        <fullName evidence="2">GNAT family N-acetyltransferase</fullName>
        <ecNumber evidence="2">2.3.-.-</ecNumber>
    </submittedName>
</protein>
<dbReference type="RefSeq" id="WP_377909899.1">
    <property type="nucleotide sequence ID" value="NZ_JBHSGK010000013.1"/>
</dbReference>
<dbReference type="InterPro" id="IPR051531">
    <property type="entry name" value="N-acetyltransferase"/>
</dbReference>
<dbReference type="InterPro" id="IPR016181">
    <property type="entry name" value="Acyl_CoA_acyltransferase"/>
</dbReference>
<dbReference type="SUPFAM" id="SSF55729">
    <property type="entry name" value="Acyl-CoA N-acyltransferases (Nat)"/>
    <property type="match status" value="1"/>
</dbReference>
<dbReference type="PROSITE" id="PS51186">
    <property type="entry name" value="GNAT"/>
    <property type="match status" value="1"/>
</dbReference>
<keyword evidence="2" id="KW-0808">Transferase</keyword>